<dbReference type="InterPro" id="IPR052050">
    <property type="entry name" value="SecEffector_AnkRepeat"/>
</dbReference>
<dbReference type="SUPFAM" id="SSF140860">
    <property type="entry name" value="Pseudo ankyrin repeat-like"/>
    <property type="match status" value="3"/>
</dbReference>
<accession>A0A2U7UFR0</accession>
<protein>
    <submittedName>
        <fullName evidence="2">F-box domain containing protein</fullName>
    </submittedName>
</protein>
<organism evidence="2">
    <name type="scientific">Pandoravirus macleodensis</name>
    <dbReference type="NCBI Taxonomy" id="2107707"/>
    <lineage>
        <taxon>Viruses</taxon>
        <taxon>Pandoravirus</taxon>
    </lineage>
</organism>
<dbReference type="GeneID" id="36841749"/>
<dbReference type="KEGG" id="vg:36841749"/>
<dbReference type="PANTHER" id="PTHR46586">
    <property type="entry name" value="ANKYRIN REPEAT-CONTAINING PROTEIN"/>
    <property type="match status" value="1"/>
</dbReference>
<gene>
    <name evidence="2" type="ORF">pmac_cds_606</name>
</gene>
<name>A0A2U7UFR0_9VIRU</name>
<dbReference type="InterPro" id="IPR036047">
    <property type="entry name" value="F-box-like_dom_sf"/>
</dbReference>
<dbReference type="Proteomes" id="UP000249758">
    <property type="component" value="Segment"/>
</dbReference>
<evidence type="ECO:0000313" key="2">
    <source>
        <dbReference type="EMBL" id="AVK77294.1"/>
    </source>
</evidence>
<feature type="domain" description="F-box" evidence="1">
    <location>
        <begin position="8"/>
        <end position="41"/>
    </location>
</feature>
<dbReference type="EMBL" id="MG011691">
    <property type="protein sequence ID" value="AVK77294.1"/>
    <property type="molecule type" value="Genomic_DNA"/>
</dbReference>
<dbReference type="Gene3D" id="1.20.1280.50">
    <property type="match status" value="1"/>
</dbReference>
<proteinExistence type="predicted"/>
<dbReference type="Pfam" id="PF12937">
    <property type="entry name" value="F-box-like"/>
    <property type="match status" value="1"/>
</dbReference>
<evidence type="ECO:0000259" key="1">
    <source>
        <dbReference type="Pfam" id="PF12937"/>
    </source>
</evidence>
<dbReference type="SUPFAM" id="SSF81383">
    <property type="entry name" value="F-box domain"/>
    <property type="match status" value="1"/>
</dbReference>
<reference evidence="2" key="1">
    <citation type="journal article" date="2018" name="Nat. Commun.">
        <title>Diversity and evolution of the emerging Pandoraviridae family.</title>
        <authorList>
            <person name="Legendre M."/>
            <person name="Fabre E."/>
            <person name="Poirot O."/>
            <person name="Jeudy S."/>
            <person name="Lartigue A."/>
            <person name="Alempic J.M."/>
            <person name="Beucher L."/>
            <person name="Philippe N."/>
            <person name="Bertaux L."/>
            <person name="Christo-Foroux E."/>
            <person name="Labadie K."/>
            <person name="Coute Y."/>
            <person name="Abergel C."/>
            <person name="Claverie J.M."/>
        </authorList>
    </citation>
    <scope>NUCLEOTIDE SEQUENCE [LARGE SCALE GENOMIC DNA]</scope>
    <source>
        <strain evidence="2">Macleodensis</strain>
    </source>
</reference>
<dbReference type="PANTHER" id="PTHR46586:SF3">
    <property type="entry name" value="ANKYRIN REPEAT-CONTAINING PROTEIN"/>
    <property type="match status" value="1"/>
</dbReference>
<sequence>MSNDELANEILGLVFSWLDCVDRRVRAGAVCHSWRSVARDDGAVGRSTCLPKNLRYGEGAPLCAARSAAEAIHGDCLRRAFETHPVIDDLVGEIVNAAARSDNVAHFAYVYERARHHHEYAMVQAAEAGAARVLAHMLGDIGAYRPSFLHRAFDKAVEYDHHQCVVLLSPHCIGDAAVNKVAARGTTAMVDILVADGHPLQQGACAAAALNGRLAMLQHLRLLGCPWDARTYANAISSGRSDALTYVRDNGCPCDARACAAAVSGGRLALLDDLRRAGCPWDAEACVHAARRRDMDTLVYLVENGCPMRADVCKYAALNGDLDMLVYAHDHGCPWHWSMIDALAFALCRIDHWSVCYLGLSEGVPDPYDAGRLACLAYAVANGCPSQGDALLRAVEEGDMGAMVKMRGMGVPWTDAVTLCAAAAGRNAMVIYAHEDGCLWHPLTVYAAAKRGAVNILRYALAHDCPYDETEALDAARKGGQWRCAALLGWAALPGADILCDP</sequence>
<dbReference type="RefSeq" id="YP_009481290.1">
    <property type="nucleotide sequence ID" value="NC_037665.1"/>
</dbReference>
<dbReference type="InterPro" id="IPR001810">
    <property type="entry name" value="F-box_dom"/>
</dbReference>